<evidence type="ECO:0000256" key="1">
    <source>
        <dbReference type="HAMAP-Rule" id="MF_00612"/>
    </source>
</evidence>
<dbReference type="KEGG" id="amim:MIM_c35540"/>
<evidence type="ECO:0000313" key="4">
    <source>
        <dbReference type="Proteomes" id="UP000019095"/>
    </source>
</evidence>
<proteinExistence type="inferred from homology"/>
<dbReference type="STRING" id="1247726.MIM_c35540"/>
<dbReference type="eggNOG" id="COG3012">
    <property type="taxonomic scope" value="Bacteria"/>
</dbReference>
<reference evidence="3 4" key="1">
    <citation type="journal article" date="2014" name="Microbiology">
        <title>Unravelling the complete genome sequence of Advenella mimigardefordensis strain DPN7T and novel insights in the catabolism of the xenobiotic polythioester precursor 3,3'-dithiodipropionate.</title>
        <authorList>
            <person name="Wubbeler J.H."/>
            <person name="Hiessl S."/>
            <person name="Schuldes J."/>
            <person name="Thurmer A."/>
            <person name="Daniel R."/>
            <person name="Steinbuchel A."/>
        </authorList>
    </citation>
    <scope>NUCLEOTIDE SEQUENCE [LARGE SCALE GENOMIC DNA]</scope>
    <source>
        <strain evidence="4">DSM 17166 / LMG 22922 / DPN7</strain>
    </source>
</reference>
<dbReference type="PANTHER" id="PTHR33747:SF1">
    <property type="entry name" value="ADENYLATE CYCLASE-ASSOCIATED CAP C-TERMINAL DOMAIN-CONTAINING PROTEIN"/>
    <property type="match status" value="1"/>
</dbReference>
<dbReference type="PANTHER" id="PTHR33747">
    <property type="entry name" value="UPF0225 PROTEIN SCO1677"/>
    <property type="match status" value="1"/>
</dbReference>
<gene>
    <name evidence="3" type="ORF">MIM_c35540</name>
</gene>
<dbReference type="SUPFAM" id="SSF54427">
    <property type="entry name" value="NTF2-like"/>
    <property type="match status" value="1"/>
</dbReference>
<sequence length="147" mass="16733">MKKTSSFSPQSPCPCGTPSSYEACCGRWHHGTQRLQAPDAQTLMRSRYAAFVLDELDYLLETWHRSTRPASLEPNAPGTQWLGLDVRGHAQQDDDHATVEFVARSRQNGRAARLHEVSRFVREDGRWFYVDGDFVEKARPAGARRTR</sequence>
<organism evidence="3 4">
    <name type="scientific">Advenella mimigardefordensis (strain DSM 17166 / LMG 22922 / DPN7)</name>
    <dbReference type="NCBI Taxonomy" id="1247726"/>
    <lineage>
        <taxon>Bacteria</taxon>
        <taxon>Pseudomonadati</taxon>
        <taxon>Pseudomonadota</taxon>
        <taxon>Betaproteobacteria</taxon>
        <taxon>Burkholderiales</taxon>
        <taxon>Alcaligenaceae</taxon>
    </lineage>
</organism>
<dbReference type="PATRIC" id="fig|1247726.3.peg.3932"/>
<dbReference type="Proteomes" id="UP000019095">
    <property type="component" value="Chromosome"/>
</dbReference>
<dbReference type="Gene3D" id="3.10.450.50">
    <property type="match status" value="1"/>
</dbReference>
<dbReference type="AlphaFoldDB" id="W0PF35"/>
<evidence type="ECO:0000259" key="2">
    <source>
        <dbReference type="Pfam" id="PF17775"/>
    </source>
</evidence>
<accession>W0PF35</accession>
<name>W0PF35_ADVMD</name>
<dbReference type="Pfam" id="PF17775">
    <property type="entry name" value="YchJ_M-like"/>
    <property type="match status" value="1"/>
</dbReference>
<dbReference type="RefSeq" id="WP_025374312.1">
    <property type="nucleotide sequence ID" value="NZ_CP003915.1"/>
</dbReference>
<dbReference type="HOGENOM" id="CLU_099590_2_0_4"/>
<evidence type="ECO:0000313" key="3">
    <source>
        <dbReference type="EMBL" id="AHG65614.1"/>
    </source>
</evidence>
<dbReference type="HAMAP" id="MF_00612">
    <property type="entry name" value="UPF0225"/>
    <property type="match status" value="1"/>
</dbReference>
<protein>
    <recommendedName>
        <fullName evidence="1">UPF0225 protein MIM_c35540</fullName>
    </recommendedName>
</protein>
<dbReference type="InterPro" id="IPR023006">
    <property type="entry name" value="YchJ-like"/>
</dbReference>
<dbReference type="InterPro" id="IPR032710">
    <property type="entry name" value="NTF2-like_dom_sf"/>
</dbReference>
<keyword evidence="4" id="KW-1185">Reference proteome</keyword>
<comment type="similarity">
    <text evidence="1">Belongs to the UPF0225 family.</text>
</comment>
<dbReference type="InterPro" id="IPR048469">
    <property type="entry name" value="YchJ-like_M"/>
</dbReference>
<dbReference type="EMBL" id="CP003915">
    <property type="protein sequence ID" value="AHG65614.1"/>
    <property type="molecule type" value="Genomic_DNA"/>
</dbReference>
<feature type="domain" description="YchJ-like middle NTF2-like" evidence="2">
    <location>
        <begin position="40"/>
        <end position="132"/>
    </location>
</feature>